<dbReference type="Proteomes" id="UP001305414">
    <property type="component" value="Unassembled WGS sequence"/>
</dbReference>
<reference evidence="1 2" key="1">
    <citation type="submission" date="2023-10" db="EMBL/GenBank/DDBJ databases">
        <title>Draft genome sequence of Xylaria bambusicola isolate GMP-LS, the root and basal stem rot pathogen of sugarcane in Indonesia.</title>
        <authorList>
            <person name="Selvaraj P."/>
            <person name="Muralishankar V."/>
            <person name="Muruganantham S."/>
            <person name="Sp S."/>
            <person name="Haryani S."/>
            <person name="Lau K.J.X."/>
            <person name="Naqvi N.I."/>
        </authorList>
    </citation>
    <scope>NUCLEOTIDE SEQUENCE [LARGE SCALE GENOMIC DNA]</scope>
    <source>
        <strain evidence="1">GMP-LS</strain>
    </source>
</reference>
<name>A0AAN7UTF5_9PEZI</name>
<organism evidence="1 2">
    <name type="scientific">Xylaria bambusicola</name>
    <dbReference type="NCBI Taxonomy" id="326684"/>
    <lineage>
        <taxon>Eukaryota</taxon>
        <taxon>Fungi</taxon>
        <taxon>Dikarya</taxon>
        <taxon>Ascomycota</taxon>
        <taxon>Pezizomycotina</taxon>
        <taxon>Sordariomycetes</taxon>
        <taxon>Xylariomycetidae</taxon>
        <taxon>Xylariales</taxon>
        <taxon>Xylariaceae</taxon>
        <taxon>Xylaria</taxon>
    </lineage>
</organism>
<comment type="caution">
    <text evidence="1">The sequence shown here is derived from an EMBL/GenBank/DDBJ whole genome shotgun (WGS) entry which is preliminary data.</text>
</comment>
<proteinExistence type="predicted"/>
<accession>A0AAN7UTF5</accession>
<dbReference type="AlphaFoldDB" id="A0AAN7UTF5"/>
<gene>
    <name evidence="1" type="ORF">RRF57_009323</name>
</gene>
<evidence type="ECO:0000313" key="2">
    <source>
        <dbReference type="Proteomes" id="UP001305414"/>
    </source>
</evidence>
<evidence type="ECO:0000313" key="1">
    <source>
        <dbReference type="EMBL" id="KAK5633609.1"/>
    </source>
</evidence>
<sequence length="77" mass="8476">MPGQGRRRGAKGLQHKTEYLGDGGAMKPVLVILHNIQVRHADRIVYNGWVVGDMQEDEGLSGTHVAILDTFIDHIGE</sequence>
<keyword evidence="2" id="KW-1185">Reference proteome</keyword>
<dbReference type="EMBL" id="JAWHQM010000034">
    <property type="protein sequence ID" value="KAK5633609.1"/>
    <property type="molecule type" value="Genomic_DNA"/>
</dbReference>
<protein>
    <submittedName>
        <fullName evidence="1">Uncharacterized protein</fullName>
    </submittedName>
</protein>